<dbReference type="Gene3D" id="3.90.1590.10">
    <property type="entry name" value="glutathione-dependent formaldehyde- activating enzyme (gfa)"/>
    <property type="match status" value="1"/>
</dbReference>
<dbReference type="Proteomes" id="UP000077255">
    <property type="component" value="Chromosome"/>
</dbReference>
<evidence type="ECO:0000256" key="3">
    <source>
        <dbReference type="ARBA" id="ARBA00022833"/>
    </source>
</evidence>
<evidence type="ECO:0000256" key="1">
    <source>
        <dbReference type="ARBA" id="ARBA00005495"/>
    </source>
</evidence>
<dbReference type="InterPro" id="IPR011057">
    <property type="entry name" value="Mss4-like_sf"/>
</dbReference>
<organism evidence="5 6">
    <name type="scientific">Dyella thiooxydans</name>
    <dbReference type="NCBI Taxonomy" id="445710"/>
    <lineage>
        <taxon>Bacteria</taxon>
        <taxon>Pseudomonadati</taxon>
        <taxon>Pseudomonadota</taxon>
        <taxon>Gammaproteobacteria</taxon>
        <taxon>Lysobacterales</taxon>
        <taxon>Rhodanobacteraceae</taxon>
        <taxon>Dyella</taxon>
    </lineage>
</organism>
<evidence type="ECO:0000313" key="6">
    <source>
        <dbReference type="Proteomes" id="UP000077255"/>
    </source>
</evidence>
<dbReference type="Pfam" id="PF04828">
    <property type="entry name" value="GFA"/>
    <property type="match status" value="1"/>
</dbReference>
<dbReference type="OrthoDB" id="4188830at2"/>
<dbReference type="SUPFAM" id="SSF51316">
    <property type="entry name" value="Mss4-like"/>
    <property type="match status" value="1"/>
</dbReference>
<dbReference type="PATRIC" id="fig|445710.3.peg.3408"/>
<dbReference type="GO" id="GO:0016846">
    <property type="term" value="F:carbon-sulfur lyase activity"/>
    <property type="evidence" value="ECO:0007669"/>
    <property type="project" value="InterPro"/>
</dbReference>
<dbReference type="PROSITE" id="PS51891">
    <property type="entry name" value="CENP_V_GFA"/>
    <property type="match status" value="1"/>
</dbReference>
<dbReference type="InterPro" id="IPR006913">
    <property type="entry name" value="CENP-V/GFA"/>
</dbReference>
<name>A0A160N4A3_9GAMM</name>
<feature type="domain" description="CENP-V/GFA" evidence="4">
    <location>
        <begin position="4"/>
        <end position="124"/>
    </location>
</feature>
<reference evidence="5 6" key="1">
    <citation type="submission" date="2016-02" db="EMBL/GenBank/DDBJ databases">
        <title>Complete genome sequencing and analysis of ATSB10, Dyella thiooxydans isolated from rhizosphere soil of sunflower (Helianthus annuus L.).</title>
        <authorList>
            <person name="Lee Y."/>
            <person name="Hwangbo K."/>
            <person name="Chung H."/>
            <person name="Yoo J."/>
            <person name="Kim K.Y."/>
            <person name="Sa T.M."/>
            <person name="Um Y."/>
            <person name="Madhaiyan M."/>
        </authorList>
    </citation>
    <scope>NUCLEOTIDE SEQUENCE [LARGE SCALE GENOMIC DNA]</scope>
    <source>
        <strain evidence="5 6">ATSB10</strain>
    </source>
</reference>
<dbReference type="STRING" id="445710.ATSB10_34070"/>
<dbReference type="GO" id="GO:0046872">
    <property type="term" value="F:metal ion binding"/>
    <property type="evidence" value="ECO:0007669"/>
    <property type="project" value="UniProtKB-KW"/>
</dbReference>
<keyword evidence="3" id="KW-0862">Zinc</keyword>
<accession>A0A160N4A3</accession>
<proteinExistence type="inferred from homology"/>
<sequence length="126" mass="13366">MSILHGRCACGTIVYEARVDYLDRRFCECPLCRGLLDHRVVVGVMVVPRGGLSWHGQAPVLYEDEGRGVRAVCGVCGSTLATWSPGGSLVDLDASLLDDEGAIGSRSHVRPLPRVPLISVTPAPAG</sequence>
<evidence type="ECO:0000256" key="2">
    <source>
        <dbReference type="ARBA" id="ARBA00022723"/>
    </source>
</evidence>
<evidence type="ECO:0000313" key="5">
    <source>
        <dbReference type="EMBL" id="AND70861.1"/>
    </source>
</evidence>
<dbReference type="KEGG" id="dtx:ATSB10_34070"/>
<keyword evidence="6" id="KW-1185">Reference proteome</keyword>
<dbReference type="EMBL" id="CP014841">
    <property type="protein sequence ID" value="AND70861.1"/>
    <property type="molecule type" value="Genomic_DNA"/>
</dbReference>
<evidence type="ECO:0000259" key="4">
    <source>
        <dbReference type="PROSITE" id="PS51891"/>
    </source>
</evidence>
<dbReference type="AlphaFoldDB" id="A0A160N4A3"/>
<keyword evidence="2" id="KW-0479">Metal-binding</keyword>
<protein>
    <recommendedName>
        <fullName evidence="4">CENP-V/GFA domain-containing protein</fullName>
    </recommendedName>
</protein>
<gene>
    <name evidence="5" type="ORF">ATSB10_34070</name>
</gene>
<comment type="similarity">
    <text evidence="1">Belongs to the Gfa family.</text>
</comment>
<dbReference type="RefSeq" id="WP_157469335.1">
    <property type="nucleotide sequence ID" value="NZ_CP014841.1"/>
</dbReference>